<dbReference type="PANTHER" id="PTHR32278:SF111">
    <property type="entry name" value="F-BOX PROTEIN PP2-B12-RELATED"/>
    <property type="match status" value="1"/>
</dbReference>
<reference evidence="1 2" key="1">
    <citation type="submission" date="2019-12" db="EMBL/GenBank/DDBJ databases">
        <authorList>
            <person name="Alioto T."/>
            <person name="Alioto T."/>
            <person name="Gomez Garrido J."/>
        </authorList>
    </citation>
    <scope>NUCLEOTIDE SEQUENCE [LARGE SCALE GENOMIC DNA]</scope>
</reference>
<dbReference type="OrthoDB" id="1918565at2759"/>
<evidence type="ECO:0000313" key="1">
    <source>
        <dbReference type="EMBL" id="CAA2968000.1"/>
    </source>
</evidence>
<dbReference type="Pfam" id="PF14299">
    <property type="entry name" value="PP2"/>
    <property type="match status" value="1"/>
</dbReference>
<sequence length="310" mass="35267">MAAKRCSGFRSLPKGCIANALSLTCPKDACRLAAVASIFNSAADSDFVRERFLPSDYRDVISRSIEGADSLLAKFRSNKELYFYLSENHILIDGSTKLRMYLTGFLLLHSFSLEKESGKKCFMLGARDLFIASGDTPEYWGWISLLDSRFPEVAELINVCWFEVRGKINASMLSSGTKYSAYLVYTDKSRIQGFDHEPAEASVGISGHDGQKQSVCLDPDVSHIKLYRNAIIANRLFARYNRWWRGNVDAHHKIKYPKFRADRWMEVELGEFLVEEKQDGDMEISLMEVTDGIWKKNIFIQGIEIRPKAL</sequence>
<accession>A0A8S0QSF6</accession>
<comment type="caution">
    <text evidence="1">The sequence shown here is derived from an EMBL/GenBank/DDBJ whole genome shotgun (WGS) entry which is preliminary data.</text>
</comment>
<dbReference type="EMBL" id="CACTIH010001896">
    <property type="protein sequence ID" value="CAA2968000.1"/>
    <property type="molecule type" value="Genomic_DNA"/>
</dbReference>
<name>A0A8S0QSF6_OLEEU</name>
<dbReference type="SUPFAM" id="SSF81383">
    <property type="entry name" value="F-box domain"/>
    <property type="match status" value="1"/>
</dbReference>
<dbReference type="Gramene" id="OE9A016025T1">
    <property type="protein sequence ID" value="OE9A016025C1"/>
    <property type="gene ID" value="OE9A016025"/>
</dbReference>
<dbReference type="Proteomes" id="UP000594638">
    <property type="component" value="Unassembled WGS sequence"/>
</dbReference>
<organism evidence="1 2">
    <name type="scientific">Olea europaea subsp. europaea</name>
    <dbReference type="NCBI Taxonomy" id="158383"/>
    <lineage>
        <taxon>Eukaryota</taxon>
        <taxon>Viridiplantae</taxon>
        <taxon>Streptophyta</taxon>
        <taxon>Embryophyta</taxon>
        <taxon>Tracheophyta</taxon>
        <taxon>Spermatophyta</taxon>
        <taxon>Magnoliopsida</taxon>
        <taxon>eudicotyledons</taxon>
        <taxon>Gunneridae</taxon>
        <taxon>Pentapetalae</taxon>
        <taxon>asterids</taxon>
        <taxon>lamiids</taxon>
        <taxon>Lamiales</taxon>
        <taxon>Oleaceae</taxon>
        <taxon>Oleeae</taxon>
        <taxon>Olea</taxon>
    </lineage>
</organism>
<dbReference type="AlphaFoldDB" id="A0A8S0QSF6"/>
<evidence type="ECO:0000313" key="2">
    <source>
        <dbReference type="Proteomes" id="UP000594638"/>
    </source>
</evidence>
<dbReference type="PANTHER" id="PTHR32278">
    <property type="entry name" value="F-BOX DOMAIN-CONTAINING PROTEIN"/>
    <property type="match status" value="1"/>
</dbReference>
<dbReference type="CDD" id="cd22162">
    <property type="entry name" value="F-box_AtSKIP3-like"/>
    <property type="match status" value="1"/>
</dbReference>
<protein>
    <submittedName>
        <fullName evidence="1">F-box PP2-B10-like</fullName>
    </submittedName>
</protein>
<proteinExistence type="predicted"/>
<dbReference type="InterPro" id="IPR025886">
    <property type="entry name" value="PP2-like"/>
</dbReference>
<gene>
    <name evidence="1" type="ORF">OLEA9_A016025</name>
</gene>
<dbReference type="InterPro" id="IPR036047">
    <property type="entry name" value="F-box-like_dom_sf"/>
</dbReference>
<keyword evidence="2" id="KW-1185">Reference proteome</keyword>